<reference evidence="1" key="1">
    <citation type="submission" date="2020-04" db="EMBL/GenBank/DDBJ databases">
        <authorList>
            <person name="Alioto T."/>
            <person name="Alioto T."/>
            <person name="Gomez Garrido J."/>
        </authorList>
    </citation>
    <scope>NUCLEOTIDE SEQUENCE</scope>
    <source>
        <strain evidence="1">A484AB</strain>
    </source>
</reference>
<dbReference type="EMBL" id="CACRXK020001537">
    <property type="protein sequence ID" value="CAB3989707.1"/>
    <property type="molecule type" value="Genomic_DNA"/>
</dbReference>
<dbReference type="AlphaFoldDB" id="A0A7D9DPD6"/>
<evidence type="ECO:0000313" key="1">
    <source>
        <dbReference type="EMBL" id="CAB3989707.1"/>
    </source>
</evidence>
<protein>
    <submittedName>
        <fullName evidence="1">Uncharacterized protein</fullName>
    </submittedName>
</protein>
<accession>A0A7D9DPD6</accession>
<sequence>YLIGFSGSVVAFPQVTGVTRDLYIVDHRAKDSQGPILVPCGIPAGTISEFEKLSELSFRRCGLPRRKSAIQFTTV</sequence>
<comment type="caution">
    <text evidence="1">The sequence shown here is derived from an EMBL/GenBank/DDBJ whole genome shotgun (WGS) entry which is preliminary data.</text>
</comment>
<name>A0A7D9DPD6_PARCT</name>
<organism evidence="1 2">
    <name type="scientific">Paramuricea clavata</name>
    <name type="common">Red gorgonian</name>
    <name type="synonym">Violescent sea-whip</name>
    <dbReference type="NCBI Taxonomy" id="317549"/>
    <lineage>
        <taxon>Eukaryota</taxon>
        <taxon>Metazoa</taxon>
        <taxon>Cnidaria</taxon>
        <taxon>Anthozoa</taxon>
        <taxon>Octocorallia</taxon>
        <taxon>Malacalcyonacea</taxon>
        <taxon>Plexauridae</taxon>
        <taxon>Paramuricea</taxon>
    </lineage>
</organism>
<proteinExistence type="predicted"/>
<evidence type="ECO:0000313" key="2">
    <source>
        <dbReference type="Proteomes" id="UP001152795"/>
    </source>
</evidence>
<keyword evidence="2" id="KW-1185">Reference proteome</keyword>
<gene>
    <name evidence="1" type="ORF">PACLA_8A053372</name>
</gene>
<feature type="non-terminal residue" evidence="1">
    <location>
        <position position="75"/>
    </location>
</feature>
<dbReference type="Proteomes" id="UP001152795">
    <property type="component" value="Unassembled WGS sequence"/>
</dbReference>
<feature type="non-terminal residue" evidence="1">
    <location>
        <position position="1"/>
    </location>
</feature>